<dbReference type="PANTHER" id="PTHR33442:SF5">
    <property type="entry name" value="BIFUNCTIONAL TRANS-3-HYDROXY-L-PROLINE DEHYDRATASE_2-EPIMERASE"/>
    <property type="match status" value="1"/>
</dbReference>
<comment type="similarity">
    <text evidence="1">Belongs to the proline racemase family.</text>
</comment>
<dbReference type="PIRSF" id="PIRSF029792">
    <property type="entry name" value="Pro_racemase"/>
    <property type="match status" value="1"/>
</dbReference>
<sequence length="341" mass="36842">MHTKTTVETIDTHTAGEPTRIILSGFDETDLHGLSVTAQRDRFADRYDWLREFLMCEPRGHDDMFGAVPTEPATPAADLGLFFMDSQGYLDMCGHGTMGAITALIETDRLEPADELLVETPAGLVRTAPTVADGHVESVAIRNVDSFVYETVTATVELEGRELTVPVDLVSAGNVFGLVDVEHVGLSVDPENVPAFVDLGMDLRAALNAEHTITNPFTDRSEDVSIVEFYEHSGSTDGVDRNIVVFGNGQVDRSPCGTGTCAKMTLLHDRGALALEEAYPYESVIGTRFTGRLLEAQERDRYTVTTPEVTGSAHITGRHSFVRDGRDGLGPFSFASGSSAG</sequence>
<dbReference type="InterPro" id="IPR008794">
    <property type="entry name" value="Pro_racemase_fam"/>
</dbReference>
<dbReference type="Pfam" id="PF05544">
    <property type="entry name" value="Pro_racemase"/>
    <property type="match status" value="1"/>
</dbReference>
<reference evidence="2 3" key="1">
    <citation type="submission" date="2022-09" db="EMBL/GenBank/DDBJ databases">
        <title>Enrichment on poylsaccharides allowed isolation of novel metabolic and taxonomic groups of Haloarchaea.</title>
        <authorList>
            <person name="Sorokin D.Y."/>
            <person name="Elcheninov A.G."/>
            <person name="Khizhniak T.V."/>
            <person name="Kolganova T.V."/>
            <person name="Kublanov I.V."/>
        </authorList>
    </citation>
    <scope>NUCLEOTIDE SEQUENCE [LARGE SCALE GENOMIC DNA]</scope>
    <source>
        <strain evidence="2 3">AArc-curdl1</strain>
    </source>
</reference>
<dbReference type="SFLD" id="SFLDS00028">
    <property type="entry name" value="Proline_Racemase"/>
    <property type="match status" value="1"/>
</dbReference>
<name>A0AAP2Z632_9EURY</name>
<evidence type="ECO:0000256" key="1">
    <source>
        <dbReference type="ARBA" id="ARBA00007529"/>
    </source>
</evidence>
<dbReference type="SUPFAM" id="SSF54506">
    <property type="entry name" value="Diaminopimelate epimerase-like"/>
    <property type="match status" value="1"/>
</dbReference>
<evidence type="ECO:0000313" key="3">
    <source>
        <dbReference type="Proteomes" id="UP001321047"/>
    </source>
</evidence>
<dbReference type="RefSeq" id="WP_342806995.1">
    <property type="nucleotide sequence ID" value="NZ_JAOPJZ010000002.1"/>
</dbReference>
<comment type="caution">
    <text evidence="2">The sequence shown here is derived from an EMBL/GenBank/DDBJ whole genome shotgun (WGS) entry which is preliminary data.</text>
</comment>
<dbReference type="PANTHER" id="PTHR33442">
    <property type="entry name" value="TRANS-3-HYDROXY-L-PROLINE DEHYDRATASE"/>
    <property type="match status" value="1"/>
</dbReference>
<dbReference type="Proteomes" id="UP001321047">
    <property type="component" value="Unassembled WGS sequence"/>
</dbReference>
<dbReference type="FunFam" id="3.10.310.10:FF:000003">
    <property type="entry name" value="Proline racemase"/>
    <property type="match status" value="1"/>
</dbReference>
<protein>
    <submittedName>
        <fullName evidence="2">Proline racemase family protein</fullName>
    </submittedName>
</protein>
<evidence type="ECO:0000313" key="2">
    <source>
        <dbReference type="EMBL" id="MCU4751336.1"/>
    </source>
</evidence>
<keyword evidence="3" id="KW-1185">Reference proteome</keyword>
<accession>A0AAP2Z632</accession>
<proteinExistence type="inferred from homology"/>
<dbReference type="Gene3D" id="3.10.310.10">
    <property type="entry name" value="Diaminopimelate Epimerase, Chain A, domain 1"/>
    <property type="match status" value="2"/>
</dbReference>
<dbReference type="EMBL" id="JAOPJZ010000002">
    <property type="protein sequence ID" value="MCU4751336.1"/>
    <property type="molecule type" value="Genomic_DNA"/>
</dbReference>
<dbReference type="AlphaFoldDB" id="A0AAP2Z632"/>
<organism evidence="2 3">
    <name type="scientific">Natronosalvus hydrolyticus</name>
    <dbReference type="NCBI Taxonomy" id="2979988"/>
    <lineage>
        <taxon>Archaea</taxon>
        <taxon>Methanobacteriati</taxon>
        <taxon>Methanobacteriota</taxon>
        <taxon>Stenosarchaea group</taxon>
        <taxon>Halobacteria</taxon>
        <taxon>Halobacteriales</taxon>
        <taxon>Natrialbaceae</taxon>
        <taxon>Natronosalvus</taxon>
    </lineage>
</organism>
<gene>
    <name evidence="2" type="ORF">OB919_04965</name>
</gene>
<dbReference type="GO" id="GO:0047580">
    <property type="term" value="F:4-hydroxyproline epimerase activity"/>
    <property type="evidence" value="ECO:0007669"/>
    <property type="project" value="TreeGrafter"/>
</dbReference>